<dbReference type="Gene3D" id="1.10.1520.10">
    <property type="entry name" value="Ribonuclease III domain"/>
    <property type="match status" value="1"/>
</dbReference>
<dbReference type="EMBL" id="JAWRVE010000017">
    <property type="protein sequence ID" value="KAL1876309.1"/>
    <property type="molecule type" value="Genomic_DNA"/>
</dbReference>
<name>A0ABR3XK12_9PEZI</name>
<evidence type="ECO:0000313" key="1">
    <source>
        <dbReference type="EMBL" id="KAL1876309.1"/>
    </source>
</evidence>
<evidence type="ECO:0008006" key="3">
    <source>
        <dbReference type="Google" id="ProtNLM"/>
    </source>
</evidence>
<dbReference type="InterPro" id="IPR036389">
    <property type="entry name" value="RNase_III_sf"/>
</dbReference>
<sequence>MDQFGVGHLRSKAMKLNRAQAIVAYSFVDTELLWEALQAAGSGVFACDNGRRLTTEGNKPLAAVGDSVLSLYYKVRGRDNYHSIGQSNASLNGATSNDRLALICDTSGLTACVNGNPSQYGVVSPKTKAAMVEAVLGAIFEDTGRDGRLQAVGEAMIVMGIIETDYDMDLVTFNTFPRPHI</sequence>
<protein>
    <recommendedName>
        <fullName evidence="3">RNase III domain-containing protein</fullName>
    </recommendedName>
</protein>
<dbReference type="Proteomes" id="UP001583177">
    <property type="component" value="Unassembled WGS sequence"/>
</dbReference>
<reference evidence="1 2" key="1">
    <citation type="journal article" date="2024" name="IMA Fungus">
        <title>IMA Genome - F19 : A genome assembly and annotation guide to empower mycologists, including annotated draft genome sequences of Ceratocystis pirilliformis, Diaporthe australafricana, Fusarium ophioides, Paecilomyces lecythidis, and Sporothrix stenoceras.</title>
        <authorList>
            <person name="Aylward J."/>
            <person name="Wilson A.M."/>
            <person name="Visagie C.M."/>
            <person name="Spraker J."/>
            <person name="Barnes I."/>
            <person name="Buitendag C."/>
            <person name="Ceriani C."/>
            <person name="Del Mar Angel L."/>
            <person name="du Plessis D."/>
            <person name="Fuchs T."/>
            <person name="Gasser K."/>
            <person name="Kramer D."/>
            <person name="Li W."/>
            <person name="Munsamy K."/>
            <person name="Piso A."/>
            <person name="Price J.L."/>
            <person name="Sonnekus B."/>
            <person name="Thomas C."/>
            <person name="van der Nest A."/>
            <person name="van Dijk A."/>
            <person name="van Heerden A."/>
            <person name="van Vuuren N."/>
            <person name="Yilmaz N."/>
            <person name="Duong T.A."/>
            <person name="van der Merwe N.A."/>
            <person name="Wingfield M.J."/>
            <person name="Wingfield B.D."/>
        </authorList>
    </citation>
    <scope>NUCLEOTIDE SEQUENCE [LARGE SCALE GENOMIC DNA]</scope>
    <source>
        <strain evidence="1 2">CMW 18300</strain>
    </source>
</reference>
<proteinExistence type="predicted"/>
<gene>
    <name evidence="1" type="ORF">Daus18300_002938</name>
</gene>
<accession>A0ABR3XK12</accession>
<comment type="caution">
    <text evidence="1">The sequence shown here is derived from an EMBL/GenBank/DDBJ whole genome shotgun (WGS) entry which is preliminary data.</text>
</comment>
<organism evidence="1 2">
    <name type="scientific">Diaporthe australafricana</name>
    <dbReference type="NCBI Taxonomy" id="127596"/>
    <lineage>
        <taxon>Eukaryota</taxon>
        <taxon>Fungi</taxon>
        <taxon>Dikarya</taxon>
        <taxon>Ascomycota</taxon>
        <taxon>Pezizomycotina</taxon>
        <taxon>Sordariomycetes</taxon>
        <taxon>Sordariomycetidae</taxon>
        <taxon>Diaporthales</taxon>
        <taxon>Diaporthaceae</taxon>
        <taxon>Diaporthe</taxon>
    </lineage>
</organism>
<evidence type="ECO:0000313" key="2">
    <source>
        <dbReference type="Proteomes" id="UP001583177"/>
    </source>
</evidence>
<dbReference type="SUPFAM" id="SSF69065">
    <property type="entry name" value="RNase III domain-like"/>
    <property type="match status" value="1"/>
</dbReference>
<keyword evidence="2" id="KW-1185">Reference proteome</keyword>